<evidence type="ECO:0000256" key="2">
    <source>
        <dbReference type="ARBA" id="ARBA00023163"/>
    </source>
</evidence>
<dbReference type="Proteomes" id="UP000053342">
    <property type="component" value="Unassembled WGS sequence"/>
</dbReference>
<dbReference type="OrthoDB" id="3525185at2759"/>
<gene>
    <name evidence="5" type="ORF">PV06_08153</name>
</gene>
<organism evidence="5 6">
    <name type="scientific">Exophiala oligosperma</name>
    <dbReference type="NCBI Taxonomy" id="215243"/>
    <lineage>
        <taxon>Eukaryota</taxon>
        <taxon>Fungi</taxon>
        <taxon>Dikarya</taxon>
        <taxon>Ascomycota</taxon>
        <taxon>Pezizomycotina</taxon>
        <taxon>Eurotiomycetes</taxon>
        <taxon>Chaetothyriomycetidae</taxon>
        <taxon>Chaetothyriales</taxon>
        <taxon>Herpotrichiellaceae</taxon>
        <taxon>Exophiala</taxon>
    </lineage>
</organism>
<dbReference type="CDD" id="cd00067">
    <property type="entry name" value="GAL4"/>
    <property type="match status" value="1"/>
</dbReference>
<dbReference type="GO" id="GO:0008270">
    <property type="term" value="F:zinc ion binding"/>
    <property type="evidence" value="ECO:0007669"/>
    <property type="project" value="InterPro"/>
</dbReference>
<reference evidence="5 6" key="1">
    <citation type="submission" date="2015-01" db="EMBL/GenBank/DDBJ databases">
        <title>The Genome Sequence of Exophiala oligosperma CBS72588.</title>
        <authorList>
            <consortium name="The Broad Institute Genomics Platform"/>
            <person name="Cuomo C."/>
            <person name="de Hoog S."/>
            <person name="Gorbushina A."/>
            <person name="Stielow B."/>
            <person name="Teixiera M."/>
            <person name="Abouelleil A."/>
            <person name="Chapman S.B."/>
            <person name="Priest M."/>
            <person name="Young S.K."/>
            <person name="Wortman J."/>
            <person name="Nusbaum C."/>
            <person name="Birren B."/>
        </authorList>
    </citation>
    <scope>NUCLEOTIDE SEQUENCE [LARGE SCALE GENOMIC DNA]</scope>
    <source>
        <strain evidence="5 6">CBS 72588</strain>
    </source>
</reference>
<dbReference type="GO" id="GO:0000981">
    <property type="term" value="F:DNA-binding transcription factor activity, RNA polymerase II-specific"/>
    <property type="evidence" value="ECO:0007669"/>
    <property type="project" value="InterPro"/>
</dbReference>
<evidence type="ECO:0000256" key="1">
    <source>
        <dbReference type="ARBA" id="ARBA00023015"/>
    </source>
</evidence>
<dbReference type="Pfam" id="PF00172">
    <property type="entry name" value="Zn_clus"/>
    <property type="match status" value="1"/>
</dbReference>
<evidence type="ECO:0000256" key="3">
    <source>
        <dbReference type="ARBA" id="ARBA00023242"/>
    </source>
</evidence>
<evidence type="ECO:0000313" key="6">
    <source>
        <dbReference type="Proteomes" id="UP000053342"/>
    </source>
</evidence>
<proteinExistence type="predicted"/>
<evidence type="ECO:0000259" key="4">
    <source>
        <dbReference type="Pfam" id="PF00172"/>
    </source>
</evidence>
<dbReference type="Pfam" id="PF17784">
    <property type="entry name" value="Sulfotransfer_4"/>
    <property type="match status" value="1"/>
</dbReference>
<dbReference type="Gene3D" id="3.40.50.300">
    <property type="entry name" value="P-loop containing nucleotide triphosphate hydrolases"/>
    <property type="match status" value="1"/>
</dbReference>
<accession>A0A0D2BPT3</accession>
<dbReference type="EMBL" id="KN847339">
    <property type="protein sequence ID" value="KIW39552.1"/>
    <property type="molecule type" value="Genomic_DNA"/>
</dbReference>
<dbReference type="InterPro" id="IPR027417">
    <property type="entry name" value="P-loop_NTPase"/>
</dbReference>
<dbReference type="HOGENOM" id="CLU_021599_2_2_1"/>
<dbReference type="VEuPathDB" id="FungiDB:PV06_08153"/>
<dbReference type="PANTHER" id="PTHR38111:SF11">
    <property type="entry name" value="TRANSCRIPTION FACTOR DOMAIN-CONTAINING PROTEIN-RELATED"/>
    <property type="match status" value="1"/>
</dbReference>
<dbReference type="STRING" id="215243.A0A0D2BPT3"/>
<sequence length="697" mass="77331">MSSQKTRDELCDWVVLLESDPNIDRRKWSRQVLMQILSLGGPRTGTLSNGFGLQSPWHTFVPLCEHCHQLSRCRHVARSNGCHNITQTADGQASHNANFDQLLGHVGATTDAPNNQTKAAYPEAKVALVERDEEKWLKSIQMLFSEALKPVGSKRTHCSRDQPLVSEEDGEIPAIEGLRRLPCSAAKGKMVPSCFDQASSKAHHIPQQCDENRPSCGLCAQRGVECVYNDGLSFIFANFDSQSTTLGRTPMAVSRQKSPVRETLPASPVDLPQPCLVTSHCLQIHGAFLGIYLPQSCTAVNPSPAVTTGWLRAAYELSSTDQLLSDAFSALSIQCLGRHDDLEGKRRSQMLRGRVMRNLSRRIGSGSRALEDTTLACVMMLNFVESQSANSKGASGWLFHAQGVSALIKARGAKNHESGFGQQLFLGSRLMDLVGAIGTRKATETLHHLCSIPSLDPRCELTQLFDILHALPSTLEKLDIVVGLTSEGRLEEVKATTHGLIETCHNLIIRLGDWRNLLDVHNADAGNGQLVWEEPSDLYRSLPVDSPLRIFPTYFCFPNLDIAQQILLYMVGKVFLWTVIFAMEDVLEGMLPQHQTSSCTRTRSSGAEASHECRLLAIQVAQSFEYFVRPDMGLTAIDLFGFPVSFICNWLTERAVPERLWFRVLFNRLRTMNPGYTAFLESATKLHGECDIFELLQ</sequence>
<name>A0A0D2BPT3_9EURO</name>
<dbReference type="GeneID" id="27360227"/>
<feature type="domain" description="Zn(2)-C6 fungal-type" evidence="4">
    <location>
        <begin position="208"/>
        <end position="230"/>
    </location>
</feature>
<dbReference type="PANTHER" id="PTHR38111">
    <property type="entry name" value="ZN(2)-C6 FUNGAL-TYPE DOMAIN-CONTAINING PROTEIN-RELATED"/>
    <property type="match status" value="1"/>
</dbReference>
<protein>
    <recommendedName>
        <fullName evidence="4">Zn(2)-C6 fungal-type domain-containing protein</fullName>
    </recommendedName>
</protein>
<dbReference type="AlphaFoldDB" id="A0A0D2BPT3"/>
<keyword evidence="6" id="KW-1185">Reference proteome</keyword>
<dbReference type="InterPro" id="IPR053178">
    <property type="entry name" value="Osmoadaptation_assoc"/>
</dbReference>
<dbReference type="RefSeq" id="XP_016259768.1">
    <property type="nucleotide sequence ID" value="XM_016409460.1"/>
</dbReference>
<keyword evidence="1" id="KW-0805">Transcription regulation</keyword>
<keyword evidence="3" id="KW-0539">Nucleus</keyword>
<evidence type="ECO:0000313" key="5">
    <source>
        <dbReference type="EMBL" id="KIW39552.1"/>
    </source>
</evidence>
<keyword evidence="2" id="KW-0804">Transcription</keyword>
<dbReference type="InterPro" id="IPR001138">
    <property type="entry name" value="Zn2Cys6_DnaBD"/>
</dbReference>
<dbReference type="InterPro" id="IPR040632">
    <property type="entry name" value="Sulfotransfer_4"/>
</dbReference>